<dbReference type="PANTHER" id="PTHR21310">
    <property type="entry name" value="AMINOGLYCOSIDE PHOSPHOTRANSFERASE-RELATED-RELATED"/>
    <property type="match status" value="1"/>
</dbReference>
<organism evidence="2 3">
    <name type="scientific">Aspergillus coremiiformis</name>
    <dbReference type="NCBI Taxonomy" id="138285"/>
    <lineage>
        <taxon>Eukaryota</taxon>
        <taxon>Fungi</taxon>
        <taxon>Dikarya</taxon>
        <taxon>Ascomycota</taxon>
        <taxon>Pezizomycotina</taxon>
        <taxon>Eurotiomycetes</taxon>
        <taxon>Eurotiomycetidae</taxon>
        <taxon>Eurotiales</taxon>
        <taxon>Aspergillaceae</taxon>
        <taxon>Aspergillus</taxon>
        <taxon>Aspergillus subgen. Circumdati</taxon>
    </lineage>
</organism>
<protein>
    <submittedName>
        <fullName evidence="2">Kinase-like domain-containing protein</fullName>
    </submittedName>
</protein>
<evidence type="ECO:0000259" key="1">
    <source>
        <dbReference type="Pfam" id="PF01636"/>
    </source>
</evidence>
<keyword evidence="2" id="KW-0808">Transferase</keyword>
<dbReference type="InterPro" id="IPR002575">
    <property type="entry name" value="Aminoglycoside_PTrfase"/>
</dbReference>
<dbReference type="InterPro" id="IPR051678">
    <property type="entry name" value="AGP_Transferase"/>
</dbReference>
<evidence type="ECO:0000313" key="3">
    <source>
        <dbReference type="Proteomes" id="UP000327118"/>
    </source>
</evidence>
<dbReference type="Pfam" id="PF01636">
    <property type="entry name" value="APH"/>
    <property type="match status" value="1"/>
</dbReference>
<dbReference type="OrthoDB" id="2906425at2759"/>
<dbReference type="Proteomes" id="UP000327118">
    <property type="component" value="Unassembled WGS sequence"/>
</dbReference>
<dbReference type="PANTHER" id="PTHR21310:SF54">
    <property type="entry name" value="AMINOGLYCOSIDE PHOSPHOTRANSFERASE DOMAIN-CONTAINING PROTEIN"/>
    <property type="match status" value="1"/>
</dbReference>
<dbReference type="SUPFAM" id="SSF56112">
    <property type="entry name" value="Protein kinase-like (PK-like)"/>
    <property type="match status" value="1"/>
</dbReference>
<gene>
    <name evidence="2" type="ORF">BDV28DRAFT_159900</name>
</gene>
<feature type="domain" description="Aminoglycoside phosphotransferase" evidence="1">
    <location>
        <begin position="99"/>
        <end position="271"/>
    </location>
</feature>
<keyword evidence="3" id="KW-1185">Reference proteome</keyword>
<dbReference type="AlphaFoldDB" id="A0A5N6YXG5"/>
<evidence type="ECO:0000313" key="2">
    <source>
        <dbReference type="EMBL" id="KAE8350134.1"/>
    </source>
</evidence>
<accession>A0A5N6YXG5</accession>
<dbReference type="GO" id="GO:0016301">
    <property type="term" value="F:kinase activity"/>
    <property type="evidence" value="ECO:0007669"/>
    <property type="project" value="UniProtKB-KW"/>
</dbReference>
<keyword evidence="2" id="KW-0418">Kinase</keyword>
<dbReference type="Gene3D" id="3.90.1200.10">
    <property type="match status" value="1"/>
</dbReference>
<sequence>MMNKLGRVQLTPSMIPNSPNFDVKDSTFFSKWSQLPSPKEVRAQAEAQNLLGVNPDNRKIHSSTIPSIRPPPVIFKNMRLFIKWGSAVRISEAQCLYTVRRFLQDNVPVPEVYGWRTDADEKFIYMEYTEGQTLEKIWDVMESHDRVSICHELRIIYDNLRRLEQDLSDPFIGKIAFHINYMSEAGPFATVRDFHDWFTFLHRRPMSDPYSIPVEPFRHDLPDNSTIKLTHGDLHRSNIIITSLPPYRTLAIVDWEQSGWLPAYWEARKAQYTADRSEEWSIQHLPIILDQYPNTWDPWDYYTMAMGC</sequence>
<proteinExistence type="predicted"/>
<name>A0A5N6YXG5_9EURO</name>
<dbReference type="EMBL" id="ML739246">
    <property type="protein sequence ID" value="KAE8350134.1"/>
    <property type="molecule type" value="Genomic_DNA"/>
</dbReference>
<dbReference type="InterPro" id="IPR011009">
    <property type="entry name" value="Kinase-like_dom_sf"/>
</dbReference>
<reference evidence="3" key="1">
    <citation type="submission" date="2019-04" db="EMBL/GenBank/DDBJ databases">
        <title>Friends and foes A comparative genomics studyof 23 Aspergillus species from section Flavi.</title>
        <authorList>
            <consortium name="DOE Joint Genome Institute"/>
            <person name="Kjaerbolling I."/>
            <person name="Vesth T."/>
            <person name="Frisvad J.C."/>
            <person name="Nybo J.L."/>
            <person name="Theobald S."/>
            <person name="Kildgaard S."/>
            <person name="Isbrandt T."/>
            <person name="Kuo A."/>
            <person name="Sato A."/>
            <person name="Lyhne E.K."/>
            <person name="Kogle M.E."/>
            <person name="Wiebenga A."/>
            <person name="Kun R.S."/>
            <person name="Lubbers R.J."/>
            <person name="Makela M.R."/>
            <person name="Barry K."/>
            <person name="Chovatia M."/>
            <person name="Clum A."/>
            <person name="Daum C."/>
            <person name="Haridas S."/>
            <person name="He G."/>
            <person name="LaButti K."/>
            <person name="Lipzen A."/>
            <person name="Mondo S."/>
            <person name="Riley R."/>
            <person name="Salamov A."/>
            <person name="Simmons B.A."/>
            <person name="Magnuson J.K."/>
            <person name="Henrissat B."/>
            <person name="Mortensen U.H."/>
            <person name="Larsen T.O."/>
            <person name="Devries R.P."/>
            <person name="Grigoriev I.V."/>
            <person name="Machida M."/>
            <person name="Baker S.E."/>
            <person name="Andersen M.R."/>
        </authorList>
    </citation>
    <scope>NUCLEOTIDE SEQUENCE [LARGE SCALE GENOMIC DNA]</scope>
    <source>
        <strain evidence="3">CBS 553.77</strain>
    </source>
</reference>